<feature type="coiled-coil region" evidence="1">
    <location>
        <begin position="2"/>
        <end position="29"/>
    </location>
</feature>
<dbReference type="EMBL" id="WPHM01000009">
    <property type="protein sequence ID" value="MUZ59313.1"/>
    <property type="molecule type" value="Genomic_DNA"/>
</dbReference>
<feature type="compositionally biased region" description="Basic and acidic residues" evidence="2">
    <location>
        <begin position="406"/>
        <end position="415"/>
    </location>
</feature>
<sequence>MADDEERLVVLLEARIRDLERNMAKASGTTAKRFREMSLSSKSATKQMEQDAIRSTTRINQAMATVGTKIGAVGKAFTGGIAGGIAGLGVAGAVTAFREITSSLAEMNAEALRAGLSTKAFQELKYVADQNKVSVDALTDGMKELSLRADEFIITGKGSGAEAFQRLGYSAQELKEKIKDPVALFTEIIGKLGELDKAAQIRISDELFGGTGGEQFVQLIGRGEQGIRDQIKAANDLGIVIDDSVIKKAVEVDAKFNMIAATIGGNLKSAVVEAFEYLVSFVDSYRDFQNQTDATLERRVAELGQKRLDLETKILETQDRQRQGMEKLSSVAKNLGFEDSKNSIVAGDTGQIEEYRRQLAAVAEEERQIVEERARRPTISTPTQPTGSYSGGQTVPSSSTSSKKNSSPDEYQRATESLREHIAVMQAEQEAQAGLNPLIDDYGFAVEKAAAQQDLLNAAKEAGIKITPELSSEVDKLSTAYANSVVQAKKLGDTQDEIRQRAEEANQFNKSFTRGIVDGFIEGKNAADVFSDALKKIGDRLLDMVFNDLFASPTQGGSGGGVSGIISGFGKLLGFDSGGYTGPGGKYEPAGIVHKGEVVFSQADVRRFGGVGRVEALRRGFGYADGGPVAVTPAPMVNTSSGGASASATPIHITLSPVIDNRGASAEAVARNEQALAKFQKTLPAQIIATIRDARARGVRI</sequence>
<reference evidence="3 4" key="1">
    <citation type="submission" date="2019-12" db="EMBL/GenBank/DDBJ databases">
        <title>Whole-genome sequencing of Allorhizobium vitis.</title>
        <authorList>
            <person name="Gan H.M."/>
            <person name="Szegedi E."/>
            <person name="Burr T."/>
            <person name="Savka M.A."/>
        </authorList>
    </citation>
    <scope>NUCLEOTIDE SEQUENCE [LARGE SCALE GENOMIC DNA]</scope>
    <source>
        <strain evidence="3 4">CG989</strain>
    </source>
</reference>
<dbReference type="Proteomes" id="UP000436692">
    <property type="component" value="Unassembled WGS sequence"/>
</dbReference>
<dbReference type="RefSeq" id="WP_156548559.1">
    <property type="nucleotide sequence ID" value="NZ_JABAEJ010000006.1"/>
</dbReference>
<evidence type="ECO:0000313" key="4">
    <source>
        <dbReference type="Proteomes" id="UP000436692"/>
    </source>
</evidence>
<evidence type="ECO:0000313" key="3">
    <source>
        <dbReference type="EMBL" id="MUZ59313.1"/>
    </source>
</evidence>
<dbReference type="AlphaFoldDB" id="A0AAE4WG53"/>
<comment type="caution">
    <text evidence="3">The sequence shown here is derived from an EMBL/GenBank/DDBJ whole genome shotgun (WGS) entry which is preliminary data.</text>
</comment>
<name>A0AAE4WG53_AGRVI</name>
<feature type="region of interest" description="Disordered" evidence="2">
    <location>
        <begin position="366"/>
        <end position="415"/>
    </location>
</feature>
<keyword evidence="1" id="KW-0175">Coiled coil</keyword>
<protein>
    <submittedName>
        <fullName evidence="3">Tail tape measure protein</fullName>
    </submittedName>
</protein>
<evidence type="ECO:0000256" key="1">
    <source>
        <dbReference type="SAM" id="Coils"/>
    </source>
</evidence>
<feature type="compositionally biased region" description="Polar residues" evidence="2">
    <location>
        <begin position="378"/>
        <end position="396"/>
    </location>
</feature>
<organism evidence="3 4">
    <name type="scientific">Agrobacterium vitis</name>
    <name type="common">Rhizobium vitis</name>
    <dbReference type="NCBI Taxonomy" id="373"/>
    <lineage>
        <taxon>Bacteria</taxon>
        <taxon>Pseudomonadati</taxon>
        <taxon>Pseudomonadota</taxon>
        <taxon>Alphaproteobacteria</taxon>
        <taxon>Hyphomicrobiales</taxon>
        <taxon>Rhizobiaceae</taxon>
        <taxon>Rhizobium/Agrobacterium group</taxon>
        <taxon>Agrobacterium</taxon>
    </lineage>
</organism>
<feature type="compositionally biased region" description="Basic and acidic residues" evidence="2">
    <location>
        <begin position="366"/>
        <end position="375"/>
    </location>
</feature>
<evidence type="ECO:0000256" key="2">
    <source>
        <dbReference type="SAM" id="MobiDB-lite"/>
    </source>
</evidence>
<proteinExistence type="predicted"/>
<gene>
    <name evidence="3" type="ORF">GOZ95_17870</name>
</gene>
<accession>A0AAE4WG53</accession>